<keyword evidence="2" id="KW-1185">Reference proteome</keyword>
<dbReference type="PANTHER" id="PTHR42194:SF1">
    <property type="entry name" value="UPF0276 PROTEIN HI_1600"/>
    <property type="match status" value="1"/>
</dbReference>
<dbReference type="OrthoDB" id="9763101at2"/>
<sequence length="171" mass="19705">MHELSIKEQYLNIIENYNVNCFTDHLAISKIDGIDLENFMPVHYGLESFEIIKKNIAKIGFWNMLLDNTEAGMLLDITNLYINSVNFKYNACNFFDNLPKDKINVVHISGFKNEPGFLIDSHSEPLNKEVLALLNYVLKKAPVEKVILERDLNLESLNDVRNDLEIVKSMV</sequence>
<proteinExistence type="predicted"/>
<evidence type="ECO:0000313" key="1">
    <source>
        <dbReference type="EMBL" id="GAC41969.1"/>
    </source>
</evidence>
<gene>
    <name evidence="1" type="ORF">PPOP_1326</name>
</gene>
<dbReference type="Pfam" id="PF05114">
    <property type="entry name" value="MbnB_TglH_ChrH"/>
    <property type="match status" value="1"/>
</dbReference>
<dbReference type="PANTHER" id="PTHR42194">
    <property type="entry name" value="UPF0276 PROTEIN HI_1600"/>
    <property type="match status" value="1"/>
</dbReference>
<organism evidence="1 2">
    <name type="scientific">Paenibacillus popilliae ATCC 14706</name>
    <dbReference type="NCBI Taxonomy" id="1212764"/>
    <lineage>
        <taxon>Bacteria</taxon>
        <taxon>Bacillati</taxon>
        <taxon>Bacillota</taxon>
        <taxon>Bacilli</taxon>
        <taxon>Bacillales</taxon>
        <taxon>Paenibacillaceae</taxon>
        <taxon>Paenibacillus</taxon>
    </lineage>
</organism>
<protein>
    <submittedName>
        <fullName evidence="1">Uncharacterized protein conserved in bacteria</fullName>
    </submittedName>
</protein>
<accession>M9LZX9</accession>
<name>M9LZX9_PAEPP</name>
<dbReference type="SUPFAM" id="SSF51658">
    <property type="entry name" value="Xylose isomerase-like"/>
    <property type="match status" value="1"/>
</dbReference>
<dbReference type="Proteomes" id="UP000029453">
    <property type="component" value="Unassembled WGS sequence"/>
</dbReference>
<dbReference type="InterPro" id="IPR007801">
    <property type="entry name" value="MbnB/TglH/ChrH"/>
</dbReference>
<dbReference type="EMBL" id="BALG01000056">
    <property type="protein sequence ID" value="GAC41969.1"/>
    <property type="molecule type" value="Genomic_DNA"/>
</dbReference>
<reference evidence="1 2" key="1">
    <citation type="submission" date="2012-10" db="EMBL/GenBank/DDBJ databases">
        <title>Draft Genome Sequence of Paenibacillus popilliae ATCC 14706T.</title>
        <authorList>
            <person name="Iiyama K."/>
            <person name="Mori K."/>
            <person name="Mon H."/>
            <person name="Chieda Y."/>
            <person name="Lee J.M."/>
            <person name="Kusakabe T."/>
            <person name="Tashiro K."/>
            <person name="Asano S."/>
            <person name="Yasunaga-Aoki C."/>
            <person name="Shimizu S."/>
        </authorList>
    </citation>
    <scope>NUCLEOTIDE SEQUENCE [LARGE SCALE GENOMIC DNA]</scope>
    <source>
        <strain evidence="1 2">ATCC 14706</strain>
    </source>
</reference>
<comment type="caution">
    <text evidence="1">The sequence shown here is derived from an EMBL/GenBank/DDBJ whole genome shotgun (WGS) entry which is preliminary data.</text>
</comment>
<dbReference type="AlphaFoldDB" id="M9LZX9"/>
<dbReference type="InterPro" id="IPR036237">
    <property type="entry name" value="Xyl_isomerase-like_sf"/>
</dbReference>
<dbReference type="Gene3D" id="3.20.20.150">
    <property type="entry name" value="Divalent-metal-dependent TIM barrel enzymes"/>
    <property type="match status" value="1"/>
</dbReference>
<evidence type="ECO:0000313" key="2">
    <source>
        <dbReference type="Proteomes" id="UP000029453"/>
    </source>
</evidence>